<proteinExistence type="predicted"/>
<feature type="region of interest" description="Disordered" evidence="1">
    <location>
        <begin position="55"/>
        <end position="94"/>
    </location>
</feature>
<feature type="compositionally biased region" description="Basic residues" evidence="1">
    <location>
        <begin position="59"/>
        <end position="79"/>
    </location>
</feature>
<dbReference type="EMBL" id="KZ679676">
    <property type="protein sequence ID" value="PTB58880.1"/>
    <property type="molecule type" value="Genomic_DNA"/>
</dbReference>
<evidence type="ECO:0000313" key="3">
    <source>
        <dbReference type="Proteomes" id="UP000241690"/>
    </source>
</evidence>
<organism evidence="2 3">
    <name type="scientific">Trichoderma harzianum CBS 226.95</name>
    <dbReference type="NCBI Taxonomy" id="983964"/>
    <lineage>
        <taxon>Eukaryota</taxon>
        <taxon>Fungi</taxon>
        <taxon>Dikarya</taxon>
        <taxon>Ascomycota</taxon>
        <taxon>Pezizomycotina</taxon>
        <taxon>Sordariomycetes</taxon>
        <taxon>Hypocreomycetidae</taxon>
        <taxon>Hypocreales</taxon>
        <taxon>Hypocreaceae</taxon>
        <taxon>Trichoderma</taxon>
    </lineage>
</organism>
<name>A0A2T4APC7_TRIHA</name>
<sequence length="173" mass="18962">MRYTREMRCRRWDGRYDASDIGGIDSGGGRGKKRLGSAKLMNVSSSYYSPLTWLDGGARNKRNKQGKSNRQGGKPKKLQQKQQGAPNSSGQGGPLICWAPTDASQFAGRWFFFFSLGLGWAPPLNDERLRAVGILIATAQVCDDVVHSLQRAQEGSESGGLTKRLTLIRSVVT</sequence>
<dbReference type="GeneID" id="36626934"/>
<accession>A0A2T4APC7</accession>
<evidence type="ECO:0000313" key="2">
    <source>
        <dbReference type="EMBL" id="PTB58880.1"/>
    </source>
</evidence>
<reference evidence="2 3" key="1">
    <citation type="submission" date="2016-07" db="EMBL/GenBank/DDBJ databases">
        <title>Multiple horizontal gene transfer events from other fungi enriched the ability of initially mycotrophic Trichoderma (Ascomycota) to feed on dead plant biomass.</title>
        <authorList>
            <consortium name="DOE Joint Genome Institute"/>
            <person name="Aerts A."/>
            <person name="Atanasova L."/>
            <person name="Chenthamara K."/>
            <person name="Zhang J."/>
            <person name="Grujic M."/>
            <person name="Henrissat B."/>
            <person name="Kuo A."/>
            <person name="Salamov A."/>
            <person name="Lipzen A."/>
            <person name="Labutti K."/>
            <person name="Barry K."/>
            <person name="Miao Y."/>
            <person name="Rahimi M.J."/>
            <person name="Shen Q."/>
            <person name="Grigoriev I.V."/>
            <person name="Kubicek C.P."/>
            <person name="Druzhinina I.S."/>
        </authorList>
    </citation>
    <scope>NUCLEOTIDE SEQUENCE [LARGE SCALE GENOMIC DNA]</scope>
    <source>
        <strain evidence="2 3">CBS 226.95</strain>
    </source>
</reference>
<gene>
    <name evidence="2" type="ORF">M431DRAFT_503838</name>
</gene>
<dbReference type="RefSeq" id="XP_024778557.1">
    <property type="nucleotide sequence ID" value="XM_024918365.1"/>
</dbReference>
<evidence type="ECO:0000256" key="1">
    <source>
        <dbReference type="SAM" id="MobiDB-lite"/>
    </source>
</evidence>
<keyword evidence="3" id="KW-1185">Reference proteome</keyword>
<dbReference type="AlphaFoldDB" id="A0A2T4APC7"/>
<protein>
    <submittedName>
        <fullName evidence="2">Uncharacterized protein</fullName>
    </submittedName>
</protein>
<dbReference type="Proteomes" id="UP000241690">
    <property type="component" value="Unassembled WGS sequence"/>
</dbReference>